<comment type="caution">
    <text evidence="2">The sequence shown here is derived from an EMBL/GenBank/DDBJ whole genome shotgun (WGS) entry which is preliminary data.</text>
</comment>
<organism evidence="2 3">
    <name type="scientific">Nitzschia inconspicua</name>
    <dbReference type="NCBI Taxonomy" id="303405"/>
    <lineage>
        <taxon>Eukaryota</taxon>
        <taxon>Sar</taxon>
        <taxon>Stramenopiles</taxon>
        <taxon>Ochrophyta</taxon>
        <taxon>Bacillariophyta</taxon>
        <taxon>Bacillariophyceae</taxon>
        <taxon>Bacillariophycidae</taxon>
        <taxon>Bacillariales</taxon>
        <taxon>Bacillariaceae</taxon>
        <taxon>Nitzschia</taxon>
    </lineage>
</organism>
<keyword evidence="3" id="KW-1185">Reference proteome</keyword>
<reference evidence="2" key="2">
    <citation type="submission" date="2021-04" db="EMBL/GenBank/DDBJ databases">
        <authorList>
            <person name="Podell S."/>
        </authorList>
    </citation>
    <scope>NUCLEOTIDE SEQUENCE</scope>
    <source>
        <strain evidence="2">Hildebrandi</strain>
    </source>
</reference>
<gene>
    <name evidence="2" type="ORF">IV203_032597</name>
</gene>
<sequence length="91" mass="10429">MEDILQKIQEDLRLDVEVTLIRLLPNGKQMHSVVRRPDFSTDVDFYMIILDASENDEENSDGDNVTKPIVNPTVPFEQPSCMNQSVFTSEE</sequence>
<feature type="region of interest" description="Disordered" evidence="1">
    <location>
        <begin position="54"/>
        <end position="91"/>
    </location>
</feature>
<dbReference type="Proteomes" id="UP000693970">
    <property type="component" value="Unassembled WGS sequence"/>
</dbReference>
<evidence type="ECO:0000256" key="1">
    <source>
        <dbReference type="SAM" id="MobiDB-lite"/>
    </source>
</evidence>
<reference evidence="2" key="1">
    <citation type="journal article" date="2021" name="Sci. Rep.">
        <title>Diploid genomic architecture of Nitzschia inconspicua, an elite biomass production diatom.</title>
        <authorList>
            <person name="Oliver A."/>
            <person name="Podell S."/>
            <person name="Pinowska A."/>
            <person name="Traller J.C."/>
            <person name="Smith S.R."/>
            <person name="McClure R."/>
            <person name="Beliaev A."/>
            <person name="Bohutskyi P."/>
            <person name="Hill E.A."/>
            <person name="Rabines A."/>
            <person name="Zheng H."/>
            <person name="Allen L.Z."/>
            <person name="Kuo A."/>
            <person name="Grigoriev I.V."/>
            <person name="Allen A.E."/>
            <person name="Hazlebeck D."/>
            <person name="Allen E.E."/>
        </authorList>
    </citation>
    <scope>NUCLEOTIDE SEQUENCE</scope>
    <source>
        <strain evidence="2">Hildebrandi</strain>
    </source>
</reference>
<protein>
    <submittedName>
        <fullName evidence="2">Uncharacterized protein</fullName>
    </submittedName>
</protein>
<accession>A0A9K3KKL2</accession>
<evidence type="ECO:0000313" key="3">
    <source>
        <dbReference type="Proteomes" id="UP000693970"/>
    </source>
</evidence>
<dbReference type="EMBL" id="JAGRRH010000022">
    <property type="protein sequence ID" value="KAG7345066.1"/>
    <property type="molecule type" value="Genomic_DNA"/>
</dbReference>
<dbReference type="AlphaFoldDB" id="A0A9K3KKL2"/>
<proteinExistence type="predicted"/>
<feature type="compositionally biased region" description="Polar residues" evidence="1">
    <location>
        <begin position="80"/>
        <end position="91"/>
    </location>
</feature>
<evidence type="ECO:0000313" key="2">
    <source>
        <dbReference type="EMBL" id="KAG7345066.1"/>
    </source>
</evidence>
<name>A0A9K3KKL2_9STRA</name>